<dbReference type="AlphaFoldDB" id="A0A7C8JLQ9"/>
<keyword evidence="1" id="KW-0472">Membrane</keyword>
<feature type="transmembrane region" description="Helical" evidence="1">
    <location>
        <begin position="165"/>
        <end position="185"/>
    </location>
</feature>
<comment type="caution">
    <text evidence="2">The sequence shown here is derived from an EMBL/GenBank/DDBJ whole genome shotgun (WGS) entry which is preliminary data.</text>
</comment>
<feature type="transmembrane region" description="Helical" evidence="1">
    <location>
        <begin position="120"/>
        <end position="139"/>
    </location>
</feature>
<keyword evidence="1" id="KW-0812">Transmembrane</keyword>
<reference evidence="4 5" key="1">
    <citation type="submission" date="2019-06" db="EMBL/GenBank/DDBJ databases">
        <authorList>
            <person name="Palmer J.M."/>
        </authorList>
    </citation>
    <scope>NUCLEOTIDE SEQUENCE [LARGE SCALE GENOMIC DNA]</scope>
    <source>
        <strain evidence="2 4">TWF102</strain>
        <strain evidence="3 5">TWF703</strain>
    </source>
</reference>
<keyword evidence="1" id="KW-1133">Transmembrane helix</keyword>
<name>A0A7C8JLQ9_ORBOL</name>
<evidence type="ECO:0000313" key="3">
    <source>
        <dbReference type="EMBL" id="KAF3133593.1"/>
    </source>
</evidence>
<evidence type="ECO:0000256" key="1">
    <source>
        <dbReference type="SAM" id="Phobius"/>
    </source>
</evidence>
<dbReference type="EMBL" id="WIQW01000026">
    <property type="protein sequence ID" value="KAF3100343.1"/>
    <property type="molecule type" value="Genomic_DNA"/>
</dbReference>
<gene>
    <name evidence="2" type="ORF">TWF102_005230</name>
    <name evidence="3" type="ORF">TWF703_006650</name>
</gene>
<dbReference type="EMBL" id="WIQZ01000039">
    <property type="protein sequence ID" value="KAF3133593.1"/>
    <property type="molecule type" value="Genomic_DNA"/>
</dbReference>
<feature type="transmembrane region" description="Helical" evidence="1">
    <location>
        <begin position="82"/>
        <end position="100"/>
    </location>
</feature>
<evidence type="ECO:0000313" key="2">
    <source>
        <dbReference type="EMBL" id="KAF3100343.1"/>
    </source>
</evidence>
<feature type="transmembrane region" description="Helical" evidence="1">
    <location>
        <begin position="253"/>
        <end position="271"/>
    </location>
</feature>
<dbReference type="Proteomes" id="UP000475325">
    <property type="component" value="Unassembled WGS sequence"/>
</dbReference>
<feature type="transmembrane region" description="Helical" evidence="1">
    <location>
        <begin position="58"/>
        <end position="76"/>
    </location>
</feature>
<accession>A0A7C8JLQ9</accession>
<sequence>MSVLASSIGYTRRDELADSAGDAGNPDAAQDLYGLGIRLGLYFQVLGWIFYSLGGGKGLKLASVSITIPILVTWFLFASKQLFSPCEAFIVLVLLSSLNFPAKATLYNDSKEMVRETTGVVMLLLVELGICGALLWLFATLVKSLPTLLTENAAFFFAKVPLNGWFRFLGLVYCAFDAVTSIISCSRVCRVFYYRSKGDKNVEEVLKKVGFEETDTVSHILHCVVLIVAVLAVELTIKWNHLAPITDFQSPGQLIPFTTGIIILADSIFVLSNQIIGCQKIILGIGSSKAIQPSTSC</sequence>
<feature type="transmembrane region" description="Helical" evidence="1">
    <location>
        <begin position="216"/>
        <end position="233"/>
    </location>
</feature>
<dbReference type="Proteomes" id="UP000480548">
    <property type="component" value="Unassembled WGS sequence"/>
</dbReference>
<organism evidence="2 4">
    <name type="scientific">Orbilia oligospora</name>
    <name type="common">Nematode-trapping fungus</name>
    <name type="synonym">Arthrobotrys oligospora</name>
    <dbReference type="NCBI Taxonomy" id="2813651"/>
    <lineage>
        <taxon>Eukaryota</taxon>
        <taxon>Fungi</taxon>
        <taxon>Dikarya</taxon>
        <taxon>Ascomycota</taxon>
        <taxon>Pezizomycotina</taxon>
        <taxon>Orbiliomycetes</taxon>
        <taxon>Orbiliales</taxon>
        <taxon>Orbiliaceae</taxon>
        <taxon>Orbilia</taxon>
    </lineage>
</organism>
<evidence type="ECO:0000313" key="5">
    <source>
        <dbReference type="Proteomes" id="UP000480548"/>
    </source>
</evidence>
<protein>
    <submittedName>
        <fullName evidence="2">Uncharacterized protein</fullName>
    </submittedName>
</protein>
<evidence type="ECO:0000313" key="4">
    <source>
        <dbReference type="Proteomes" id="UP000475325"/>
    </source>
</evidence>
<feature type="transmembrane region" description="Helical" evidence="1">
    <location>
        <begin position="32"/>
        <end position="51"/>
    </location>
</feature>
<proteinExistence type="predicted"/>